<dbReference type="AlphaFoldDB" id="A0AAN8CST5"/>
<sequence>MTLNGGRLETMALVSVALHCPPPPEPLSSIASAPRKHNSESGGGVGGWVSTGWTLPTAETWSVCHVECCFGSSRTSMKLSWFKYCFRFDLVESKETFLKMPQRLPSFSYPSGSASMRGIYQGLPRWVQACLCSSGMALYYLRNVEQRCLACPWWAREMDSVC</sequence>
<evidence type="ECO:0000313" key="1">
    <source>
        <dbReference type="EMBL" id="KAK5909642.1"/>
    </source>
</evidence>
<dbReference type="Proteomes" id="UP001335648">
    <property type="component" value="Unassembled WGS sequence"/>
</dbReference>
<accession>A0AAN8CST5</accession>
<name>A0AAN8CST5_9TELE</name>
<protein>
    <submittedName>
        <fullName evidence="1">Uncharacterized protein</fullName>
    </submittedName>
</protein>
<comment type="caution">
    <text evidence="1">The sequence shown here is derived from an EMBL/GenBank/DDBJ whole genome shotgun (WGS) entry which is preliminary data.</text>
</comment>
<organism evidence="1 2">
    <name type="scientific">Champsocephalus esox</name>
    <name type="common">pike icefish</name>
    <dbReference type="NCBI Taxonomy" id="159716"/>
    <lineage>
        <taxon>Eukaryota</taxon>
        <taxon>Metazoa</taxon>
        <taxon>Chordata</taxon>
        <taxon>Craniata</taxon>
        <taxon>Vertebrata</taxon>
        <taxon>Euteleostomi</taxon>
        <taxon>Actinopterygii</taxon>
        <taxon>Neopterygii</taxon>
        <taxon>Teleostei</taxon>
        <taxon>Neoteleostei</taxon>
        <taxon>Acanthomorphata</taxon>
        <taxon>Eupercaria</taxon>
        <taxon>Perciformes</taxon>
        <taxon>Notothenioidei</taxon>
        <taxon>Channichthyidae</taxon>
        <taxon>Champsocephalus</taxon>
    </lineage>
</organism>
<dbReference type="EMBL" id="JAULUE010002048">
    <property type="protein sequence ID" value="KAK5909642.1"/>
    <property type="molecule type" value="Genomic_DNA"/>
</dbReference>
<keyword evidence="2" id="KW-1185">Reference proteome</keyword>
<proteinExistence type="predicted"/>
<evidence type="ECO:0000313" key="2">
    <source>
        <dbReference type="Proteomes" id="UP001335648"/>
    </source>
</evidence>
<reference evidence="1 2" key="1">
    <citation type="journal article" date="2023" name="Mol. Biol. Evol.">
        <title>Genomics of Secondarily Temperate Adaptation in the Only Non-Antarctic Icefish.</title>
        <authorList>
            <person name="Rivera-Colon A.G."/>
            <person name="Rayamajhi N."/>
            <person name="Minhas B.F."/>
            <person name="Madrigal G."/>
            <person name="Bilyk K.T."/>
            <person name="Yoon V."/>
            <person name="Hune M."/>
            <person name="Gregory S."/>
            <person name="Cheng C.H.C."/>
            <person name="Catchen J.M."/>
        </authorList>
    </citation>
    <scope>NUCLEOTIDE SEQUENCE [LARGE SCALE GENOMIC DNA]</scope>
    <source>
        <strain evidence="1">JC2023a</strain>
    </source>
</reference>
<gene>
    <name evidence="1" type="ORF">CesoFtcFv8_003552</name>
</gene>